<organism evidence="9 10">
    <name type="scientific">Ancylobacter novellus</name>
    <name type="common">Thiobacillus novellus</name>
    <dbReference type="NCBI Taxonomy" id="921"/>
    <lineage>
        <taxon>Bacteria</taxon>
        <taxon>Pseudomonadati</taxon>
        <taxon>Pseudomonadota</taxon>
        <taxon>Alphaproteobacteria</taxon>
        <taxon>Hyphomicrobiales</taxon>
        <taxon>Xanthobacteraceae</taxon>
        <taxon>Ancylobacter</taxon>
    </lineage>
</organism>
<name>A0A2W5M085_ANCNO</name>
<dbReference type="InterPro" id="IPR009057">
    <property type="entry name" value="Homeodomain-like_sf"/>
</dbReference>
<dbReference type="SUPFAM" id="SSF55781">
    <property type="entry name" value="GAF domain-like"/>
    <property type="match status" value="1"/>
</dbReference>
<evidence type="ECO:0000256" key="2">
    <source>
        <dbReference type="ARBA" id="ARBA00022840"/>
    </source>
</evidence>
<keyword evidence="5" id="KW-0238">DNA-binding</keyword>
<keyword evidence="4" id="KW-0805">Transcription regulation</keyword>
<dbReference type="InterPro" id="IPR058031">
    <property type="entry name" value="AAA_lid_NorR"/>
</dbReference>
<dbReference type="Proteomes" id="UP000249577">
    <property type="component" value="Unassembled WGS sequence"/>
</dbReference>
<gene>
    <name evidence="9" type="ORF">DI565_15510</name>
</gene>
<evidence type="ECO:0000256" key="1">
    <source>
        <dbReference type="ARBA" id="ARBA00022741"/>
    </source>
</evidence>
<dbReference type="PROSITE" id="PS00675">
    <property type="entry name" value="SIGMA54_INTERACT_1"/>
    <property type="match status" value="1"/>
</dbReference>
<dbReference type="FunFam" id="3.40.50.300:FF:000006">
    <property type="entry name" value="DNA-binding transcriptional regulator NtrC"/>
    <property type="match status" value="1"/>
</dbReference>
<keyword evidence="6" id="KW-0010">Activator</keyword>
<evidence type="ECO:0000256" key="7">
    <source>
        <dbReference type="ARBA" id="ARBA00023163"/>
    </source>
</evidence>
<dbReference type="InterPro" id="IPR003018">
    <property type="entry name" value="GAF"/>
</dbReference>
<protein>
    <submittedName>
        <fullName evidence="9">Sigma-54-dependent Fis family transcriptional regulator</fullName>
    </submittedName>
</protein>
<dbReference type="GO" id="GO:0043565">
    <property type="term" value="F:sequence-specific DNA binding"/>
    <property type="evidence" value="ECO:0007669"/>
    <property type="project" value="InterPro"/>
</dbReference>
<dbReference type="InterPro" id="IPR029016">
    <property type="entry name" value="GAF-like_dom_sf"/>
</dbReference>
<evidence type="ECO:0000256" key="6">
    <source>
        <dbReference type="ARBA" id="ARBA00023159"/>
    </source>
</evidence>
<dbReference type="SUPFAM" id="SSF52540">
    <property type="entry name" value="P-loop containing nucleoside triphosphate hydrolases"/>
    <property type="match status" value="1"/>
</dbReference>
<dbReference type="InterPro" id="IPR002078">
    <property type="entry name" value="Sigma_54_int"/>
</dbReference>
<dbReference type="Pfam" id="PF25601">
    <property type="entry name" value="AAA_lid_14"/>
    <property type="match status" value="1"/>
</dbReference>
<dbReference type="SUPFAM" id="SSF46689">
    <property type="entry name" value="Homeodomain-like"/>
    <property type="match status" value="1"/>
</dbReference>
<dbReference type="PANTHER" id="PTHR32071">
    <property type="entry name" value="TRANSCRIPTIONAL REGULATORY PROTEIN"/>
    <property type="match status" value="1"/>
</dbReference>
<dbReference type="GO" id="GO:0006355">
    <property type="term" value="P:regulation of DNA-templated transcription"/>
    <property type="evidence" value="ECO:0007669"/>
    <property type="project" value="InterPro"/>
</dbReference>
<keyword evidence="3" id="KW-0902">Two-component regulatory system</keyword>
<dbReference type="Gene3D" id="1.10.10.60">
    <property type="entry name" value="Homeodomain-like"/>
    <property type="match status" value="1"/>
</dbReference>
<dbReference type="Gene3D" id="3.40.50.300">
    <property type="entry name" value="P-loop containing nucleotide triphosphate hydrolases"/>
    <property type="match status" value="1"/>
</dbReference>
<evidence type="ECO:0000256" key="3">
    <source>
        <dbReference type="ARBA" id="ARBA00023012"/>
    </source>
</evidence>
<dbReference type="InterPro" id="IPR025662">
    <property type="entry name" value="Sigma_54_int_dom_ATP-bd_1"/>
</dbReference>
<accession>A0A2W5M085</accession>
<dbReference type="SMART" id="SM00382">
    <property type="entry name" value="AAA"/>
    <property type="match status" value="1"/>
</dbReference>
<dbReference type="GO" id="GO:0005524">
    <property type="term" value="F:ATP binding"/>
    <property type="evidence" value="ECO:0007669"/>
    <property type="project" value="UniProtKB-KW"/>
</dbReference>
<keyword evidence="1" id="KW-0547">Nucleotide-binding</keyword>
<evidence type="ECO:0000259" key="8">
    <source>
        <dbReference type="PROSITE" id="PS50045"/>
    </source>
</evidence>
<dbReference type="PANTHER" id="PTHR32071:SF77">
    <property type="entry name" value="TRANSCRIPTIONAL REGULATORY PROTEIN"/>
    <property type="match status" value="1"/>
</dbReference>
<keyword evidence="7" id="KW-0804">Transcription</keyword>
<keyword evidence="2" id="KW-0067">ATP-binding</keyword>
<dbReference type="CDD" id="cd00009">
    <property type="entry name" value="AAA"/>
    <property type="match status" value="1"/>
</dbReference>
<evidence type="ECO:0000256" key="5">
    <source>
        <dbReference type="ARBA" id="ARBA00023125"/>
    </source>
</evidence>
<dbReference type="AlphaFoldDB" id="A0A2W5M085"/>
<dbReference type="InterPro" id="IPR002197">
    <property type="entry name" value="HTH_Fis"/>
</dbReference>
<dbReference type="Pfam" id="PF02954">
    <property type="entry name" value="HTH_8"/>
    <property type="match status" value="1"/>
</dbReference>
<dbReference type="Gene3D" id="3.30.450.40">
    <property type="match status" value="1"/>
</dbReference>
<dbReference type="InterPro" id="IPR003593">
    <property type="entry name" value="AAA+_ATPase"/>
</dbReference>
<dbReference type="InterPro" id="IPR027417">
    <property type="entry name" value="P-loop_NTPase"/>
</dbReference>
<dbReference type="Pfam" id="PF01590">
    <property type="entry name" value="GAF"/>
    <property type="match status" value="1"/>
</dbReference>
<evidence type="ECO:0000256" key="4">
    <source>
        <dbReference type="ARBA" id="ARBA00023015"/>
    </source>
</evidence>
<evidence type="ECO:0000313" key="10">
    <source>
        <dbReference type="Proteomes" id="UP000249577"/>
    </source>
</evidence>
<sequence>MGASAPFVDSAAAAAVDLARARRDFFDRGARPDGLSPAILRSWLRCAERGFDAHADPRAAPVGRGALRELHERNDELIRLSRPELEALAVEARDTSSLAILTDAAGNVLDAFGDRSFAGKAAGVSLQAGVQWSEAATGTNAIGTALVERRPIEVRGSEHYFEPHRILTCAAAPIFDPRGGLIGAIDLSGPASIPQLHALSLIRHGVDQIEHRMFAEGFEGRDVVRLHADPALLGTPQEGVLVFEGARLVAANRHGLKLLGLDWNALGARTFGDVFEAGRLEGFDTKRIRARSGGLVHARLVRGGPRPVAGSSTPLAASVVPAAPPPAQEGPVFDAGVRASLKRAVRLLEGDVPILIQGETGSGKEMFARALHGLSSRAQKPFVAVNCAALPEGLIEAELFGYEHGAFTGARRSGSKGVLREADGGVLFLDEIGDMPIGLQARLLRVVQDRAVTPLGGGRPTAIDIRLVCATHRDLTSLAASETFRSDLYFRLAQFSFALPPLRELHDRPAVIGALWERLPHECRRFAPETLAALAAHDWPGNHRELVGVLKALIALSDPGETVQPDLLPASLAPRAKPQPAPVPPPDGPLGEMARGAMLAALDDCGGNVAAAARKLGVSRSTLYRRALGGRG</sequence>
<evidence type="ECO:0000313" key="9">
    <source>
        <dbReference type="EMBL" id="PZQ13067.1"/>
    </source>
</evidence>
<feature type="domain" description="Sigma-54 factor interaction" evidence="8">
    <location>
        <begin position="337"/>
        <end position="555"/>
    </location>
</feature>
<dbReference type="EMBL" id="QFPN01000008">
    <property type="protein sequence ID" value="PZQ13067.1"/>
    <property type="molecule type" value="Genomic_DNA"/>
</dbReference>
<reference evidence="9 10" key="1">
    <citation type="submission" date="2017-08" db="EMBL/GenBank/DDBJ databases">
        <title>Infants hospitalized years apart are colonized by the same room-sourced microbial strains.</title>
        <authorList>
            <person name="Brooks B."/>
            <person name="Olm M.R."/>
            <person name="Firek B.A."/>
            <person name="Baker R."/>
            <person name="Thomas B.C."/>
            <person name="Morowitz M.J."/>
            <person name="Banfield J.F."/>
        </authorList>
    </citation>
    <scope>NUCLEOTIDE SEQUENCE [LARGE SCALE GENOMIC DNA]</scope>
    <source>
        <strain evidence="9">S2_005_003_R2_43</strain>
    </source>
</reference>
<dbReference type="PROSITE" id="PS50045">
    <property type="entry name" value="SIGMA54_INTERACT_4"/>
    <property type="match status" value="1"/>
</dbReference>
<comment type="caution">
    <text evidence="9">The sequence shown here is derived from an EMBL/GenBank/DDBJ whole genome shotgun (WGS) entry which is preliminary data.</text>
</comment>
<dbReference type="Pfam" id="PF00158">
    <property type="entry name" value="Sigma54_activat"/>
    <property type="match status" value="1"/>
</dbReference>
<dbReference type="Gene3D" id="1.10.8.60">
    <property type="match status" value="1"/>
</dbReference>
<dbReference type="GO" id="GO:0000160">
    <property type="term" value="P:phosphorelay signal transduction system"/>
    <property type="evidence" value="ECO:0007669"/>
    <property type="project" value="UniProtKB-KW"/>
</dbReference>
<proteinExistence type="predicted"/>